<feature type="transmembrane region" description="Helical" evidence="1">
    <location>
        <begin position="61"/>
        <end position="84"/>
    </location>
</feature>
<evidence type="ECO:0000313" key="2">
    <source>
        <dbReference type="EMBL" id="QNM08198.1"/>
    </source>
</evidence>
<organism evidence="2 3">
    <name type="scientific">Wansuia hejianensis</name>
    <dbReference type="NCBI Taxonomy" id="2763667"/>
    <lineage>
        <taxon>Bacteria</taxon>
        <taxon>Bacillati</taxon>
        <taxon>Bacillota</taxon>
        <taxon>Clostridia</taxon>
        <taxon>Lachnospirales</taxon>
        <taxon>Lachnospiraceae</taxon>
        <taxon>Wansuia</taxon>
    </lineage>
</organism>
<feature type="transmembrane region" description="Helical" evidence="1">
    <location>
        <begin position="20"/>
        <end position="49"/>
    </location>
</feature>
<keyword evidence="1" id="KW-0472">Membrane</keyword>
<gene>
    <name evidence="2" type="ORF">H9Q79_15100</name>
</gene>
<proteinExistence type="predicted"/>
<keyword evidence="1" id="KW-1133">Transmembrane helix</keyword>
<keyword evidence="3" id="KW-1185">Reference proteome</keyword>
<dbReference type="AlphaFoldDB" id="A0A7G9GBL6"/>
<evidence type="ECO:0000313" key="3">
    <source>
        <dbReference type="Proteomes" id="UP000515860"/>
    </source>
</evidence>
<reference evidence="2 3" key="1">
    <citation type="submission" date="2020-08" db="EMBL/GenBank/DDBJ databases">
        <authorList>
            <person name="Liu C."/>
            <person name="Sun Q."/>
        </authorList>
    </citation>
    <scope>NUCLEOTIDE SEQUENCE [LARGE SCALE GENOMIC DNA]</scope>
    <source>
        <strain evidence="2 3">NSJ-29</strain>
    </source>
</reference>
<dbReference type="EMBL" id="CP060635">
    <property type="protein sequence ID" value="QNM08198.1"/>
    <property type="molecule type" value="Genomic_DNA"/>
</dbReference>
<sequence length="143" mass="15242">MENYGYPADDSSPGMGTAALVLGICSMILLITGLSFIAGALGILFALLSRGSGRMKSLPKVGLMLSITGLAIETAIVGAGIYMLRSGVMDPYIKQIQELYEYYYGDSGDSSDYFGDSPMAVLVSCPSPDISRTEWELFEGDVL</sequence>
<accession>A0A7G9GBL6</accession>
<evidence type="ECO:0008006" key="4">
    <source>
        <dbReference type="Google" id="ProtNLM"/>
    </source>
</evidence>
<dbReference type="KEGG" id="whj:H9Q79_15100"/>
<dbReference type="RefSeq" id="WP_118647622.1">
    <property type="nucleotide sequence ID" value="NZ_CP060635.1"/>
</dbReference>
<name>A0A7G9GBL6_9FIRM</name>
<keyword evidence="1" id="KW-0812">Transmembrane</keyword>
<evidence type="ECO:0000256" key="1">
    <source>
        <dbReference type="SAM" id="Phobius"/>
    </source>
</evidence>
<dbReference type="Proteomes" id="UP000515860">
    <property type="component" value="Chromosome"/>
</dbReference>
<protein>
    <recommendedName>
        <fullName evidence="4">DUF4190 domain-containing protein</fullName>
    </recommendedName>
</protein>